<dbReference type="AlphaFoldDB" id="A0A1B8Z8J7"/>
<sequence length="185" mass="21791">MKNLLGLIMIFIITSCQSQSNILKDVENLQKLHNEQNQNSGKSKIYLGKDFKPIKIILNNLKSELESDNIILIFSWANTMPIANTNTFYALIYDVDKGKSYYTYNKRENYKNIIVENKSNRYFIEQEYLLNEYLKNSTLNHLQNFENQSNSAEVGTDYYLFDTKNRQVYCLEDIVFEEGKPARYD</sequence>
<dbReference type="RefSeq" id="WP_065396720.1">
    <property type="nucleotide sequence ID" value="NZ_MAYH01000051.1"/>
</dbReference>
<proteinExistence type="predicted"/>
<dbReference type="OrthoDB" id="1264640at2"/>
<accession>A0A1B8Z8J7</accession>
<organism evidence="1 2">
    <name type="scientific">Chryseobacterium artocarpi</name>
    <dbReference type="NCBI Taxonomy" id="1414727"/>
    <lineage>
        <taxon>Bacteria</taxon>
        <taxon>Pseudomonadati</taxon>
        <taxon>Bacteroidota</taxon>
        <taxon>Flavobacteriia</taxon>
        <taxon>Flavobacteriales</taxon>
        <taxon>Weeksellaceae</taxon>
        <taxon>Chryseobacterium group</taxon>
        <taxon>Chryseobacterium</taxon>
    </lineage>
</organism>
<evidence type="ECO:0000313" key="2">
    <source>
        <dbReference type="Proteomes" id="UP000092651"/>
    </source>
</evidence>
<dbReference type="Proteomes" id="UP000092651">
    <property type="component" value="Unassembled WGS sequence"/>
</dbReference>
<gene>
    <name evidence="1" type="ORF">BBI01_20715</name>
</gene>
<reference evidence="1 2" key="1">
    <citation type="submission" date="2016-07" db="EMBL/GenBank/DDBJ databases">
        <authorList>
            <person name="Jeong J.-J."/>
            <person name="Kim D.W."/>
            <person name="Sang M.K."/>
            <person name="Choi I.-G."/>
            <person name="Kim K.D."/>
        </authorList>
    </citation>
    <scope>NUCLEOTIDE SEQUENCE [LARGE SCALE GENOMIC DNA]</scope>
    <source>
        <strain evidence="1 2">UTM-3</strain>
    </source>
</reference>
<dbReference type="EMBL" id="MAYH01000051">
    <property type="protein sequence ID" value="OCA67916.1"/>
    <property type="molecule type" value="Genomic_DNA"/>
</dbReference>
<keyword evidence="2" id="KW-1185">Reference proteome</keyword>
<evidence type="ECO:0008006" key="3">
    <source>
        <dbReference type="Google" id="ProtNLM"/>
    </source>
</evidence>
<protein>
    <recommendedName>
        <fullName evidence="3">Lipoprotein</fullName>
    </recommendedName>
</protein>
<dbReference type="PROSITE" id="PS51257">
    <property type="entry name" value="PROKAR_LIPOPROTEIN"/>
    <property type="match status" value="1"/>
</dbReference>
<name>A0A1B8Z8J7_9FLAO</name>
<comment type="caution">
    <text evidence="1">The sequence shown here is derived from an EMBL/GenBank/DDBJ whole genome shotgun (WGS) entry which is preliminary data.</text>
</comment>
<evidence type="ECO:0000313" key="1">
    <source>
        <dbReference type="EMBL" id="OCA67916.1"/>
    </source>
</evidence>